<dbReference type="InterPro" id="IPR039924">
    <property type="entry name" value="ICln/Lot5/Saf5"/>
</dbReference>
<comment type="subcellular location">
    <subcellularLocation>
        <location evidence="2">Cytoplasm</location>
    </subcellularLocation>
    <subcellularLocation>
        <location evidence="1">Nucleus</location>
    </subcellularLocation>
</comment>
<gene>
    <name evidence="8" type="ORF">CALMAC_LOCUS6075</name>
</gene>
<name>A0A653C435_CALMS</name>
<dbReference type="GO" id="GO:0005886">
    <property type="term" value="C:plasma membrane"/>
    <property type="evidence" value="ECO:0007669"/>
    <property type="project" value="InterPro"/>
</dbReference>
<evidence type="ECO:0000256" key="5">
    <source>
        <dbReference type="ARBA" id="ARBA00022490"/>
    </source>
</evidence>
<evidence type="ECO:0000256" key="7">
    <source>
        <dbReference type="ARBA" id="ARBA00045890"/>
    </source>
</evidence>
<dbReference type="GO" id="GO:0000387">
    <property type="term" value="P:spliceosomal snRNP assembly"/>
    <property type="evidence" value="ECO:0007669"/>
    <property type="project" value="InterPro"/>
</dbReference>
<dbReference type="PRINTS" id="PR01348">
    <property type="entry name" value="ICLNCHANNEL"/>
</dbReference>
<keyword evidence="9" id="KW-1185">Reference proteome</keyword>
<dbReference type="EMBL" id="CAACVG010006939">
    <property type="protein sequence ID" value="VEN42680.1"/>
    <property type="molecule type" value="Genomic_DNA"/>
</dbReference>
<reference evidence="8 9" key="1">
    <citation type="submission" date="2019-01" db="EMBL/GenBank/DDBJ databases">
        <authorList>
            <person name="Sayadi A."/>
        </authorList>
    </citation>
    <scope>NUCLEOTIDE SEQUENCE [LARGE SCALE GENOMIC DNA]</scope>
</reference>
<dbReference type="Proteomes" id="UP000410492">
    <property type="component" value="Unassembled WGS sequence"/>
</dbReference>
<evidence type="ECO:0000256" key="6">
    <source>
        <dbReference type="ARBA" id="ARBA00023242"/>
    </source>
</evidence>
<evidence type="ECO:0000256" key="2">
    <source>
        <dbReference type="ARBA" id="ARBA00004496"/>
    </source>
</evidence>
<keyword evidence="6" id="KW-0539">Nucleus</keyword>
<dbReference type="GO" id="GO:0006884">
    <property type="term" value="P:cell volume homeostasis"/>
    <property type="evidence" value="ECO:0007669"/>
    <property type="project" value="InterPro"/>
</dbReference>
<dbReference type="Gene3D" id="2.30.29.30">
    <property type="entry name" value="Pleckstrin-homology domain (PH domain)/Phosphotyrosine-binding domain (PTB)"/>
    <property type="match status" value="1"/>
</dbReference>
<dbReference type="GO" id="GO:0034715">
    <property type="term" value="C:pICln-Sm protein complex"/>
    <property type="evidence" value="ECO:0007669"/>
    <property type="project" value="InterPro"/>
</dbReference>
<dbReference type="PANTHER" id="PTHR21399">
    <property type="entry name" value="CHLORIDE CONDUCTANCE REGULATORY PROTEIN ICLN"/>
    <property type="match status" value="1"/>
</dbReference>
<dbReference type="GO" id="GO:0005829">
    <property type="term" value="C:cytosol"/>
    <property type="evidence" value="ECO:0007669"/>
    <property type="project" value="InterPro"/>
</dbReference>
<keyword evidence="5" id="KW-0963">Cytoplasm</keyword>
<accession>A0A653C435</accession>
<dbReference type="AlphaFoldDB" id="A0A653C435"/>
<dbReference type="OrthoDB" id="19714at2759"/>
<comment type="function">
    <text evidence="7">Involved in both the assembly of spliceosomal snRNPs and the methylation of Sm proteins. Chaperone that regulates the assembly of spliceosomal U1, U2, U4 and U5 small nuclear ribonucleoproteins (snRNPs), the building blocks of the spliceosome, and thereby plays an important role in the splicing of cellular pre-mRNAs. Most spliceosomal snRNPs contain a common set of Sm proteins SNRPB, SNRPD1, SNRPD2, SNRPD3, SNRPE, SNRPF and SNRPG that assemble in a heptameric protein ring on the Sm site of the small nuclear RNA to form the core snRNP (Sm core). In the cytosol, the Sm proteins SNRPD1, SNRPD2, SNRPE, SNRPF and SNRPG are trapped in an inactive 6S pICln-Sm complex by the chaperone CLNS1A that controls the assembly of the core snRNP. Dissociation by the SMN complex of CLNS1A from the trapped Sm proteins and their transfer to an SMN-Sm complex triggers the assembly of core snRNPs and their transport to the nucleus.</text>
</comment>
<evidence type="ECO:0000313" key="8">
    <source>
        <dbReference type="EMBL" id="VEN42680.1"/>
    </source>
</evidence>
<dbReference type="GO" id="GO:0005681">
    <property type="term" value="C:spliceosomal complex"/>
    <property type="evidence" value="ECO:0007669"/>
    <property type="project" value="TreeGrafter"/>
</dbReference>
<proteinExistence type="inferred from homology"/>
<dbReference type="InterPro" id="IPR003521">
    <property type="entry name" value="ICln"/>
</dbReference>
<protein>
    <recommendedName>
        <fullName evidence="4">Methylosome subunit pICln</fullName>
    </recommendedName>
</protein>
<sequence>MFMNSFKHPESNIRLQQRDVRAVLDKKDLGNGTLYVSESTLCWQKGESVGFTIGYHKISLHAISRDTQLCEKECIYVVLDGHMYMPGDEPQIDADDNASDADSSSEVTELLLIPENLLLVQSIYEAIKACQELNPDSNDIDDEDNIYQDAEDEMDEGEYIIQERGGGDADIDDLSHRIQNSSVNINYSYGNGDNDEEEFQDAD</sequence>
<evidence type="ECO:0000313" key="9">
    <source>
        <dbReference type="Proteomes" id="UP000410492"/>
    </source>
</evidence>
<evidence type="ECO:0000256" key="3">
    <source>
        <dbReference type="ARBA" id="ARBA00007054"/>
    </source>
</evidence>
<dbReference type="GO" id="GO:0006821">
    <property type="term" value="P:chloride transport"/>
    <property type="evidence" value="ECO:0007669"/>
    <property type="project" value="InterPro"/>
</dbReference>
<dbReference type="Pfam" id="PF03517">
    <property type="entry name" value="Voldacs"/>
    <property type="match status" value="1"/>
</dbReference>
<organism evidence="8 9">
    <name type="scientific">Callosobruchus maculatus</name>
    <name type="common">Southern cowpea weevil</name>
    <name type="synonym">Pulse bruchid</name>
    <dbReference type="NCBI Taxonomy" id="64391"/>
    <lineage>
        <taxon>Eukaryota</taxon>
        <taxon>Metazoa</taxon>
        <taxon>Ecdysozoa</taxon>
        <taxon>Arthropoda</taxon>
        <taxon>Hexapoda</taxon>
        <taxon>Insecta</taxon>
        <taxon>Pterygota</taxon>
        <taxon>Neoptera</taxon>
        <taxon>Endopterygota</taxon>
        <taxon>Coleoptera</taxon>
        <taxon>Polyphaga</taxon>
        <taxon>Cucujiformia</taxon>
        <taxon>Chrysomeloidea</taxon>
        <taxon>Chrysomelidae</taxon>
        <taxon>Bruchinae</taxon>
        <taxon>Bruchini</taxon>
        <taxon>Callosobruchus</taxon>
    </lineage>
</organism>
<comment type="similarity">
    <text evidence="3">Belongs to the pICln (TC 1.A.47) family.</text>
</comment>
<evidence type="ECO:0000256" key="4">
    <source>
        <dbReference type="ARBA" id="ARBA00015653"/>
    </source>
</evidence>
<dbReference type="GO" id="GO:0034709">
    <property type="term" value="C:methylosome"/>
    <property type="evidence" value="ECO:0007669"/>
    <property type="project" value="InterPro"/>
</dbReference>
<evidence type="ECO:0000256" key="1">
    <source>
        <dbReference type="ARBA" id="ARBA00004123"/>
    </source>
</evidence>
<dbReference type="InterPro" id="IPR011993">
    <property type="entry name" value="PH-like_dom_sf"/>
</dbReference>
<dbReference type="PANTHER" id="PTHR21399:SF0">
    <property type="entry name" value="METHYLOSOME SUBUNIT PICLN"/>
    <property type="match status" value="1"/>
</dbReference>
<dbReference type="GO" id="GO:0045292">
    <property type="term" value="P:mRNA cis splicing, via spliceosome"/>
    <property type="evidence" value="ECO:0007669"/>
    <property type="project" value="TreeGrafter"/>
</dbReference>